<keyword evidence="3" id="KW-1185">Reference proteome</keyword>
<protein>
    <submittedName>
        <fullName evidence="2">Mannose-1-phosphate guanylyltransferase</fullName>
        <ecNumber evidence="2">5.4.2.8</ecNumber>
    </submittedName>
</protein>
<dbReference type="EC" id="5.4.2.8" evidence="2"/>
<dbReference type="CDD" id="cd04181">
    <property type="entry name" value="NTP_transferase"/>
    <property type="match status" value="1"/>
</dbReference>
<reference evidence="2 3" key="1">
    <citation type="journal article" date="2019" name="ISME J.">
        <title>Isolation and characterization of a thermophilic sulfur- and iron-reducing thaumarchaeote from a terrestrial acidic hot spring.</title>
        <authorList>
            <person name="Kato S."/>
            <person name="Itoh T."/>
            <person name="Yuki M."/>
            <person name="Nagamori M."/>
            <person name="Ohnishi M."/>
            <person name="Uematsu K."/>
            <person name="Suzuki K."/>
            <person name="Takashina T."/>
            <person name="Ohkuma M."/>
        </authorList>
    </citation>
    <scope>NUCLEOTIDE SEQUENCE [LARGE SCALE GENOMIC DNA]</scope>
    <source>
        <strain evidence="2 3">NAS-02</strain>
    </source>
</reference>
<dbReference type="AlphaFoldDB" id="A0A4P2VCT1"/>
<dbReference type="Gene3D" id="3.90.550.10">
    <property type="entry name" value="Spore Coat Polysaccharide Biosynthesis Protein SpsA, Chain A"/>
    <property type="match status" value="1"/>
</dbReference>
<dbReference type="OrthoDB" id="15372at2157"/>
<dbReference type="InterPro" id="IPR029044">
    <property type="entry name" value="Nucleotide-diphossugar_trans"/>
</dbReference>
<dbReference type="InterPro" id="IPR050486">
    <property type="entry name" value="Mannose-1P_guanyltransferase"/>
</dbReference>
<keyword evidence="2" id="KW-0548">Nucleotidyltransferase</keyword>
<keyword evidence="2" id="KW-0808">Transferase</keyword>
<dbReference type="GO" id="GO:0004615">
    <property type="term" value="F:phosphomannomutase activity"/>
    <property type="evidence" value="ECO:0007669"/>
    <property type="project" value="UniProtKB-EC"/>
</dbReference>
<dbReference type="InterPro" id="IPR005835">
    <property type="entry name" value="NTP_transferase_dom"/>
</dbReference>
<keyword evidence="2" id="KW-0413">Isomerase</keyword>
<dbReference type="GO" id="GO:0016779">
    <property type="term" value="F:nucleotidyltransferase activity"/>
    <property type="evidence" value="ECO:0007669"/>
    <property type="project" value="UniProtKB-KW"/>
</dbReference>
<evidence type="ECO:0000259" key="1">
    <source>
        <dbReference type="Pfam" id="PF00483"/>
    </source>
</evidence>
<dbReference type="SUPFAM" id="SSF53448">
    <property type="entry name" value="Nucleotide-diphospho-sugar transferases"/>
    <property type="match status" value="1"/>
</dbReference>
<accession>A0A4P2VCT1</accession>
<organism evidence="2 3">
    <name type="scientific">Conexivisphaera calida</name>
    <dbReference type="NCBI Taxonomy" id="1874277"/>
    <lineage>
        <taxon>Archaea</taxon>
        <taxon>Nitrososphaerota</taxon>
        <taxon>Conexivisphaeria</taxon>
        <taxon>Conexivisphaerales</taxon>
        <taxon>Conexivisphaeraceae</taxon>
        <taxon>Conexivisphaera</taxon>
    </lineage>
</organism>
<dbReference type="KEGG" id="ccai:NAS2_0548"/>
<dbReference type="Proteomes" id="UP000509448">
    <property type="component" value="Chromosome"/>
</dbReference>
<evidence type="ECO:0000313" key="3">
    <source>
        <dbReference type="Proteomes" id="UP000509448"/>
    </source>
</evidence>
<feature type="domain" description="Nucleotidyl transferase" evidence="1">
    <location>
        <begin position="2"/>
        <end position="227"/>
    </location>
</feature>
<name>A0A4P2VCT1_9ARCH</name>
<evidence type="ECO:0000313" key="2">
    <source>
        <dbReference type="EMBL" id="BBE41937.1"/>
    </source>
</evidence>
<sequence>MKAVILAGGLGVRLRPYTLLAPKPMLPLGDRPLLEHMIEWLKAQGVSEFVIAVGYMRKAIEDYFEDGSDLGVKIEYARSKRPMGTAGQLKTAEHLIDGRFVLLYGDVLPRADLGPMLDFHGRKGALATMMLMKYYTRIRYGLVDAAEDGRLLRWSEKPEVGGWVNVGCYVMERDFLRYIPDGVPYGMDAAFRAAMEAGEPIYAYKSEGEFVDIGDRESYLRASREFLREMGEIP</sequence>
<dbReference type="PANTHER" id="PTHR22572">
    <property type="entry name" value="SUGAR-1-PHOSPHATE GUANYL TRANSFERASE"/>
    <property type="match status" value="1"/>
</dbReference>
<dbReference type="EMBL" id="AP018732">
    <property type="protein sequence ID" value="BBE41937.1"/>
    <property type="molecule type" value="Genomic_DNA"/>
</dbReference>
<dbReference type="RefSeq" id="WP_174448226.1">
    <property type="nucleotide sequence ID" value="NZ_AP018732.1"/>
</dbReference>
<dbReference type="GeneID" id="55584366"/>
<proteinExistence type="predicted"/>
<dbReference type="Pfam" id="PF00483">
    <property type="entry name" value="NTP_transferase"/>
    <property type="match status" value="1"/>
</dbReference>
<gene>
    <name evidence="2" type="ORF">NAS2_0548</name>
</gene>